<protein>
    <submittedName>
        <fullName evidence="8">EIICBA-Glc</fullName>
    </submittedName>
</protein>
<keyword evidence="1" id="KW-0813">Transport</keyword>
<evidence type="ECO:0000256" key="2">
    <source>
        <dbReference type="ARBA" id="ARBA00022597"/>
    </source>
</evidence>
<keyword evidence="4" id="KW-0598">Phosphotransferase system</keyword>
<proteinExistence type="predicted"/>
<organism evidence="8 9">
    <name type="scientific">Kluyvera cryocrescens</name>
    <name type="common">Kluyvera citrophila</name>
    <dbReference type="NCBI Taxonomy" id="580"/>
    <lineage>
        <taxon>Bacteria</taxon>
        <taxon>Pseudomonadati</taxon>
        <taxon>Pseudomonadota</taxon>
        <taxon>Gammaproteobacteria</taxon>
        <taxon>Enterobacterales</taxon>
        <taxon>Enterobacteriaceae</taxon>
        <taxon>Kluyvera</taxon>
    </lineage>
</organism>
<dbReference type="PANTHER" id="PTHR30009:SF24">
    <property type="entry name" value="PTS SYSTEM, IIBC COMPONENT"/>
    <property type="match status" value="1"/>
</dbReference>
<keyword evidence="3" id="KW-0808">Transferase</keyword>
<dbReference type="PROSITE" id="PS01035">
    <property type="entry name" value="PTS_EIIB_TYPE_1_CYS"/>
    <property type="match status" value="1"/>
</dbReference>
<dbReference type="NCBIfam" id="TIGR00826">
    <property type="entry name" value="EIIB_glc"/>
    <property type="match status" value="1"/>
</dbReference>
<dbReference type="AlphaFoldDB" id="A0A485BWK4"/>
<dbReference type="SUPFAM" id="SSF55604">
    <property type="entry name" value="Glucose permease domain IIB"/>
    <property type="match status" value="1"/>
</dbReference>
<evidence type="ECO:0000313" key="9">
    <source>
        <dbReference type="Proteomes" id="UP000401081"/>
    </source>
</evidence>
<dbReference type="CDD" id="cd00212">
    <property type="entry name" value="PTS_IIB_glc"/>
    <property type="match status" value="1"/>
</dbReference>
<dbReference type="Proteomes" id="UP000401081">
    <property type="component" value="Unassembled WGS sequence"/>
</dbReference>
<dbReference type="GO" id="GO:0016301">
    <property type="term" value="F:kinase activity"/>
    <property type="evidence" value="ECO:0007669"/>
    <property type="project" value="UniProtKB-KW"/>
</dbReference>
<dbReference type="Gene3D" id="3.30.1360.60">
    <property type="entry name" value="Glucose permease domain IIB"/>
    <property type="match status" value="1"/>
</dbReference>
<feature type="active site" description="Phosphocysteine intermediate; for EIIB activity" evidence="6">
    <location>
        <position position="68"/>
    </location>
</feature>
<sequence length="123" mass="13662">MLPLGAVMFCLYYFSFRFLIKWRQLKTPGREDEVDDETPVVSISGNERAAGIVQALGGRENIVDVDCCATRLRITVKNPQNVVVEAFKQLGSRGAFVRGEGVQVVYGPHVTLIKNEVEEFIGS</sequence>
<evidence type="ECO:0000256" key="3">
    <source>
        <dbReference type="ARBA" id="ARBA00022679"/>
    </source>
</evidence>
<evidence type="ECO:0000313" key="8">
    <source>
        <dbReference type="EMBL" id="VFS76182.1"/>
    </source>
</evidence>
<evidence type="ECO:0000256" key="6">
    <source>
        <dbReference type="PROSITE-ProRule" id="PRU00421"/>
    </source>
</evidence>
<dbReference type="GO" id="GO:0008982">
    <property type="term" value="F:protein-N(PI)-phosphohistidine-sugar phosphotransferase activity"/>
    <property type="evidence" value="ECO:0007669"/>
    <property type="project" value="InterPro"/>
</dbReference>
<dbReference type="InterPro" id="IPR018113">
    <property type="entry name" value="PTrfase_EIIB_Cys"/>
</dbReference>
<evidence type="ECO:0000259" key="7">
    <source>
        <dbReference type="PROSITE" id="PS51098"/>
    </source>
</evidence>
<dbReference type="Pfam" id="PF00367">
    <property type="entry name" value="PTS_EIIB"/>
    <property type="match status" value="1"/>
</dbReference>
<keyword evidence="5" id="KW-0418">Kinase</keyword>
<dbReference type="GO" id="GO:0009401">
    <property type="term" value="P:phosphoenolpyruvate-dependent sugar phosphotransferase system"/>
    <property type="evidence" value="ECO:0007669"/>
    <property type="project" value="UniProtKB-KW"/>
</dbReference>
<keyword evidence="2" id="KW-0762">Sugar transport</keyword>
<gene>
    <name evidence="8" type="primary">ptsG_11</name>
    <name evidence="8" type="ORF">NCTC12993_05368</name>
</gene>
<evidence type="ECO:0000256" key="5">
    <source>
        <dbReference type="ARBA" id="ARBA00022777"/>
    </source>
</evidence>
<feature type="domain" description="PTS EIIB type-1" evidence="7">
    <location>
        <begin position="46"/>
        <end position="123"/>
    </location>
</feature>
<name>A0A485BWK4_KLUCR</name>
<dbReference type="PROSITE" id="PS51098">
    <property type="entry name" value="PTS_EIIB_TYPE_1"/>
    <property type="match status" value="1"/>
</dbReference>
<dbReference type="PANTHER" id="PTHR30009">
    <property type="entry name" value="CYTOCHROME C-TYPE SYNTHESIS PROTEIN AND PTS TRANSMEMBRANE COMPONENT"/>
    <property type="match status" value="1"/>
</dbReference>
<dbReference type="InterPro" id="IPR036878">
    <property type="entry name" value="Glu_permease_IIB"/>
</dbReference>
<dbReference type="GO" id="GO:0005886">
    <property type="term" value="C:plasma membrane"/>
    <property type="evidence" value="ECO:0007669"/>
    <property type="project" value="TreeGrafter"/>
</dbReference>
<evidence type="ECO:0000256" key="1">
    <source>
        <dbReference type="ARBA" id="ARBA00022448"/>
    </source>
</evidence>
<keyword evidence="9" id="KW-1185">Reference proteome</keyword>
<reference evidence="8 9" key="1">
    <citation type="submission" date="2019-03" db="EMBL/GenBank/DDBJ databases">
        <authorList>
            <consortium name="Pathogen Informatics"/>
        </authorList>
    </citation>
    <scope>NUCLEOTIDE SEQUENCE [LARGE SCALE GENOMIC DNA]</scope>
    <source>
        <strain evidence="8 9">NCTC12993</strain>
    </source>
</reference>
<accession>A0A485BWK4</accession>
<dbReference type="EMBL" id="CAADJD010000023">
    <property type="protein sequence ID" value="VFS76182.1"/>
    <property type="molecule type" value="Genomic_DNA"/>
</dbReference>
<dbReference type="InterPro" id="IPR001996">
    <property type="entry name" value="PTS_IIB_1"/>
</dbReference>
<dbReference type="GO" id="GO:0090563">
    <property type="term" value="F:protein-phosphocysteine-sugar phosphotransferase activity"/>
    <property type="evidence" value="ECO:0007669"/>
    <property type="project" value="TreeGrafter"/>
</dbReference>
<dbReference type="InterPro" id="IPR050429">
    <property type="entry name" value="PTS_Glucose_EIICBA"/>
</dbReference>
<evidence type="ECO:0000256" key="4">
    <source>
        <dbReference type="ARBA" id="ARBA00022683"/>
    </source>
</evidence>